<dbReference type="HOGENOM" id="CLU_000471_0_0_1"/>
<keyword evidence="11 15" id="KW-0863">Zinc-finger</keyword>
<dbReference type="CGD" id="CAL0000170286">
    <property type="gene designation" value="Cd36_64540"/>
</dbReference>
<evidence type="ECO:0000256" key="16">
    <source>
        <dbReference type="RuleBase" id="RU367090"/>
    </source>
</evidence>
<dbReference type="SMART" id="SM00744">
    <property type="entry name" value="RINGv"/>
    <property type="match status" value="1"/>
</dbReference>
<gene>
    <name evidence="18" type="ordered locus">Cd36_64540</name>
    <name evidence="19" type="ORF">CD36_64540</name>
</gene>
<dbReference type="GO" id="GO:0061630">
    <property type="term" value="F:ubiquitin protein ligase activity"/>
    <property type="evidence" value="ECO:0007669"/>
    <property type="project" value="UniProtKB-UniRule"/>
</dbReference>
<evidence type="ECO:0000256" key="3">
    <source>
        <dbReference type="ARBA" id="ARBA00004906"/>
    </source>
</evidence>
<organism evidence="19 20">
    <name type="scientific">Candida dubliniensis (strain CD36 / ATCC MYA-646 / CBS 7987 / NCPF 3949 / NRRL Y-17841)</name>
    <name type="common">Yeast</name>
    <dbReference type="NCBI Taxonomy" id="573826"/>
    <lineage>
        <taxon>Eukaryota</taxon>
        <taxon>Fungi</taxon>
        <taxon>Dikarya</taxon>
        <taxon>Ascomycota</taxon>
        <taxon>Saccharomycotina</taxon>
        <taxon>Pichiomycetes</taxon>
        <taxon>Debaryomycetaceae</taxon>
        <taxon>Candida/Lodderomyces clade</taxon>
        <taxon>Candida</taxon>
    </lineage>
</organism>
<dbReference type="RefSeq" id="XP_002421162.1">
    <property type="nucleotide sequence ID" value="XM_002421117.1"/>
</dbReference>
<dbReference type="PROSITE" id="PS50089">
    <property type="entry name" value="ZF_RING_2"/>
    <property type="match status" value="1"/>
</dbReference>
<dbReference type="EC" id="2.3.2.27" evidence="5 16"/>
<comment type="subcellular location">
    <subcellularLocation>
        <location evidence="2">Cytoplasm</location>
        <location evidence="2">Cytosol</location>
    </subcellularLocation>
</comment>
<sequence length="1491" mass="172113">MDGKKKKFSFALQYNFDILLLYISKYLDNMAKQYEITGDLGYNGFPISLNYITHLPDISTLYNSEVVVIFKSLMKRDPKTKEKALNDLLTITEIDDPTIVAWLQVYPKLALDNSRSVRLLSHQIQGNFLKIVGGKKYSKYLKSSIPIWLMGIFDTDKSVSSIAYKTLLQSFQGDVSKLNKTWNIFEEQIINLIGTLVSIESMETLSDRRYTSESEMVSKYDRGLVCAINMLSKLSDENIVPILEEESLWDHLSNSLKEDNMDLVLFKNLLLLITNLSDDNLQVVYKLVSKKFIKIKFKSNKISGSIIYSNVIIPFWQAIVRLTEFGIRNKLKKNFWDLAGSKSSTRFYEYLKLGPCNSDPSYYQLVVKIFQDLQKLDVVDFNSQDEYDYVINLLSKQYSTTMGTFKAGALDCALKISNLFTVESTMLVDELILQVLKSLASIRSQPDKTAIVQTLKNNLSSGTEKVFNKLNKTVEKFITDANVIDSSPKSFLSVYFDVLKQLGLQSQLDNLVRYVCTDLLDESEDLNLEIPFFVIKLYLNNMIDPIPEVTDFLVQLPAFVEEDFITPILDILNIAIAKKLLQNEDELDDIVNDFYLKLTMVKPEKIDYFIQNLGITIDEKRFPEIYSHLTDVSKKEMSKDQIEMIVKSTKDKDVLLNVIKSLDSEDAYLKFIELVVQYNLLSIIIDLDISQLLHVAWIHLNVKFLTTLKEFKDIYLVSMIEFIKLGSGSLSEEFYKFVKTGPLPIEQFKQRTLDSISKIDIFSVAISNPLGSAVYLCQKGKTPSELDEFIPSIGKFLNNIDGQVVDTLLLLIKEYLADYILLKDNVNQDVVDVLSNLQHKISKHFKNFKFGDLINEKTLVLEELWQLVERNDVHAFYAARIIKRAVEDSLEFESLSSFESFDINYTKLVKTPFKFVSLVGGFSKFLNSKKLDRIRNYVLSEILAVKKEEQIITDGIKWVVLSLVFFNTEVFATDVYPIHKLTMVLSLISDWLDSSVAYDNEFIDLRVLICCFLGVIISKQTNIPDNYYELAKKVFENNFEIIQLEPNRLDLNYYTLKFYIQVMNKDMGKFDEELIDIFLNFNYTCRNQATILVEQTIARVLRESSIEMKIIQSKKSSFFKLFTSSKSVSVQRICAWYLRQIILLEQQEFVVEYQLSKNDEKELQARIPDELIKIVNHTLGHQEYEVFQYMWSWVLILSYMEDITLKMKNEYIGQLVQNKELPILFDFVFEYLHVEDESLFIIDSGKQQQQQQQQQQQDTENNIIPNYDLIETGKSESSIHELKLLAGYIYFKCAQLCGSQVQLWYQEIRDKQFKNIVEKFTVKFIAPILVKDIKENVGKEIGKLEQNEVNIKIGTNQIKANISVEEENISMRWSIPSNYPLSNVSVEGPLCVGVKENQWKAWLLASQKIISLTNGSITKSIELFCKNVNLHFSGFEDCAICYSILHQDSSLPSKNCTTCSNKFHAACLYKWFKSSGSSTCPLCRSTFNFRR</sequence>
<evidence type="ECO:0000256" key="1">
    <source>
        <dbReference type="ARBA" id="ARBA00000900"/>
    </source>
</evidence>
<dbReference type="FunFam" id="3.30.40.10:FF:000038">
    <property type="entry name" value="E3 ubiquitin-protein ligase listerin"/>
    <property type="match status" value="1"/>
</dbReference>
<evidence type="ECO:0000256" key="8">
    <source>
        <dbReference type="ARBA" id="ARBA00022679"/>
    </source>
</evidence>
<dbReference type="GO" id="GO:0016567">
    <property type="term" value="P:protein ubiquitination"/>
    <property type="evidence" value="ECO:0007669"/>
    <property type="project" value="UniProtKB-UniPathway"/>
</dbReference>
<dbReference type="PANTHER" id="PTHR12389:SF0">
    <property type="entry name" value="E3 UBIQUITIN-PROTEIN LIGASE LISTERIN"/>
    <property type="match status" value="1"/>
</dbReference>
<evidence type="ECO:0000256" key="7">
    <source>
        <dbReference type="ARBA" id="ARBA00022490"/>
    </source>
</evidence>
<comment type="catalytic activity">
    <reaction evidence="1 16">
        <text>S-ubiquitinyl-[E2 ubiquitin-conjugating enzyme]-L-cysteine + [acceptor protein]-L-lysine = [E2 ubiquitin-conjugating enzyme]-L-cysteine + N(6)-ubiquitinyl-[acceptor protein]-L-lysine.</text>
        <dbReference type="EC" id="2.3.2.27"/>
    </reaction>
</comment>
<dbReference type="KEGG" id="cdu:CD36_64540"/>
<dbReference type="InterPro" id="IPR054478">
    <property type="entry name" value="LTN1_UBC"/>
</dbReference>
<dbReference type="GO" id="GO:1990112">
    <property type="term" value="C:RQC complex"/>
    <property type="evidence" value="ECO:0007669"/>
    <property type="project" value="UniProtKB-UniRule"/>
</dbReference>
<comment type="subunit">
    <text evidence="16">Component of the ribosome quality control complex (RQC).</text>
</comment>
<dbReference type="InterPro" id="IPR011016">
    <property type="entry name" value="Znf_RING-CH"/>
</dbReference>
<dbReference type="GO" id="GO:1990116">
    <property type="term" value="P:ribosome-associated ubiquitin-dependent protein catabolic process"/>
    <property type="evidence" value="ECO:0007669"/>
    <property type="project" value="UniProtKB-UniRule"/>
</dbReference>
<dbReference type="InterPro" id="IPR054477">
    <property type="entry name" value="LTN1_E3_ligase_6th"/>
</dbReference>
<evidence type="ECO:0000313" key="19">
    <source>
        <dbReference type="EMBL" id="CAX41322.1"/>
    </source>
</evidence>
<dbReference type="UniPathway" id="UPA00143"/>
<evidence type="ECO:0000256" key="5">
    <source>
        <dbReference type="ARBA" id="ARBA00012483"/>
    </source>
</evidence>
<dbReference type="Gene3D" id="3.30.40.10">
    <property type="entry name" value="Zinc/RING finger domain, C3HC4 (zinc finger)"/>
    <property type="match status" value="1"/>
</dbReference>
<dbReference type="Pfam" id="PF13639">
    <property type="entry name" value="zf-RING_2"/>
    <property type="match status" value="1"/>
</dbReference>
<evidence type="ECO:0000256" key="9">
    <source>
        <dbReference type="ARBA" id="ARBA00022723"/>
    </source>
</evidence>
<dbReference type="Proteomes" id="UP000002605">
    <property type="component" value="Chromosome 6"/>
</dbReference>
<keyword evidence="20" id="KW-1185">Reference proteome</keyword>
<dbReference type="eggNOG" id="KOG0803">
    <property type="taxonomic scope" value="Eukaryota"/>
</dbReference>
<dbReference type="Pfam" id="PF23009">
    <property type="entry name" value="UBC_like"/>
    <property type="match status" value="1"/>
</dbReference>
<evidence type="ECO:0000313" key="20">
    <source>
        <dbReference type="Proteomes" id="UP000002605"/>
    </source>
</evidence>
<evidence type="ECO:0000256" key="12">
    <source>
        <dbReference type="ARBA" id="ARBA00022786"/>
    </source>
</evidence>
<comment type="function">
    <text evidence="16">E3 ubiquitin-protein ligase. Component of the ribosome quality control complex (RQC), a ribosome-associated complex that mediates ubiquitination and extraction of incompletely synthesized nascent chains for proteasomal degradation.</text>
</comment>
<evidence type="ECO:0000256" key="13">
    <source>
        <dbReference type="ARBA" id="ARBA00022833"/>
    </source>
</evidence>
<dbReference type="InterPro" id="IPR039804">
    <property type="entry name" value="RING-CH-C4HC3_LTN1"/>
</dbReference>
<keyword evidence="8 16" id="KW-0808">Transferase</keyword>
<evidence type="ECO:0000256" key="15">
    <source>
        <dbReference type="PROSITE-ProRule" id="PRU00175"/>
    </source>
</evidence>
<feature type="domain" description="RING-type" evidence="17">
    <location>
        <begin position="1438"/>
        <end position="1484"/>
    </location>
</feature>
<name>B9WJA0_CANDC</name>
<keyword evidence="10" id="KW-0677">Repeat</keyword>
<evidence type="ECO:0000256" key="14">
    <source>
        <dbReference type="ARBA" id="ARBA00055150"/>
    </source>
</evidence>
<evidence type="ECO:0000256" key="4">
    <source>
        <dbReference type="ARBA" id="ARBA00007997"/>
    </source>
</evidence>
<keyword evidence="13 16" id="KW-0862">Zinc</keyword>
<dbReference type="SUPFAM" id="SSF57850">
    <property type="entry name" value="RING/U-box"/>
    <property type="match status" value="1"/>
</dbReference>
<keyword evidence="9 16" id="KW-0479">Metal-binding</keyword>
<dbReference type="Pfam" id="PF22958">
    <property type="entry name" value="Ltn1_1st"/>
    <property type="match status" value="1"/>
</dbReference>
<dbReference type="VEuPathDB" id="FungiDB:CD36_64540"/>
<evidence type="ECO:0000313" key="18">
    <source>
        <dbReference type="CGD" id="CAL0000170286"/>
    </source>
</evidence>
<dbReference type="GO" id="GO:0005829">
    <property type="term" value="C:cytosol"/>
    <property type="evidence" value="ECO:0007669"/>
    <property type="project" value="UniProtKB-SubCell"/>
</dbReference>
<protein>
    <recommendedName>
        <fullName evidence="6 16">E3 ubiquitin-protein ligase listerin</fullName>
        <ecNumber evidence="5 16">2.3.2.27</ecNumber>
    </recommendedName>
    <alternativeName>
        <fullName evidence="16">RING-type E3 ubiquitin transferase listerin</fullName>
    </alternativeName>
</protein>
<accession>B9WJA0</accession>
<dbReference type="Pfam" id="PF22999">
    <property type="entry name" value="LTN1_E3_ligase_6th"/>
    <property type="match status" value="1"/>
</dbReference>
<reference evidence="19 20" key="1">
    <citation type="journal article" date="2009" name="Genome Res.">
        <title>Comparative genomics of the fungal pathogens Candida dubliniensis and Candida albicans.</title>
        <authorList>
            <person name="Jackson A.P."/>
            <person name="Gamble J.A."/>
            <person name="Yeomans T."/>
            <person name="Moran G.P."/>
            <person name="Saunders D."/>
            <person name="Harris D."/>
            <person name="Aslett M."/>
            <person name="Barrell J.F."/>
            <person name="Butler G."/>
            <person name="Citiulo F."/>
            <person name="Coleman D.C."/>
            <person name="de Groot P.W.J."/>
            <person name="Goodwin T.J."/>
            <person name="Quail M.A."/>
            <person name="McQuillan J."/>
            <person name="Munro C.A."/>
            <person name="Pain A."/>
            <person name="Poulter R.T."/>
            <person name="Rajandream M.A."/>
            <person name="Renauld H."/>
            <person name="Spiering M.J."/>
            <person name="Tivey A."/>
            <person name="Gow N.A.R."/>
            <person name="Barrell B."/>
            <person name="Sullivan D.J."/>
            <person name="Berriman M."/>
        </authorList>
    </citation>
    <scope>NUCLEOTIDE SEQUENCE [LARGE SCALE GENOMIC DNA]</scope>
    <source>
        <strain evidence="20">CD36 / ATCC MYA-646 / CBS 7987 / NCPF 3949 / NRRL Y-17841</strain>
    </source>
</reference>
<proteinExistence type="inferred from homology"/>
<comment type="function">
    <text evidence="14">E3 ubiquitin-protein ligase component of the ribosome quality control complex (RQC), a ribosome-associated complex that mediates ubiquitination and extraction of incompletely synthesized nascent chains for proteasomal degradation. Mediates ubiquitination of proteins derived from mRNAs lacking stop codons (non-stop proteins) and other translation arrest products induced by poly-lysine sequences and tandem rare codons. Ubiquitination leads to CDC48 recruitment for extraction and degradation of the incomplete translation product. May indirectly play a role in chromatin function and transcription.</text>
</comment>
<evidence type="ECO:0000256" key="10">
    <source>
        <dbReference type="ARBA" id="ARBA00022737"/>
    </source>
</evidence>
<dbReference type="InterPro" id="IPR001841">
    <property type="entry name" value="Znf_RING"/>
</dbReference>
<dbReference type="GO" id="GO:0008270">
    <property type="term" value="F:zinc ion binding"/>
    <property type="evidence" value="ECO:0007669"/>
    <property type="project" value="UniProtKB-KW"/>
</dbReference>
<dbReference type="EMBL" id="FM992693">
    <property type="protein sequence ID" value="CAX41322.1"/>
    <property type="molecule type" value="Genomic_DNA"/>
</dbReference>
<dbReference type="PANTHER" id="PTHR12389">
    <property type="entry name" value="ZINC FINGER PROTEIN 294"/>
    <property type="match status" value="1"/>
</dbReference>
<dbReference type="GO" id="GO:0072344">
    <property type="term" value="P:rescue of stalled ribosome"/>
    <property type="evidence" value="ECO:0007669"/>
    <property type="project" value="UniProtKB-UniRule"/>
</dbReference>
<keyword evidence="7" id="KW-0963">Cytoplasm</keyword>
<evidence type="ECO:0000256" key="11">
    <source>
        <dbReference type="ARBA" id="ARBA00022771"/>
    </source>
</evidence>
<evidence type="ECO:0000256" key="6">
    <source>
        <dbReference type="ARBA" id="ARBA00017157"/>
    </source>
</evidence>
<keyword evidence="12 16" id="KW-0833">Ubl conjugation pathway</keyword>
<dbReference type="InterPro" id="IPR054476">
    <property type="entry name" value="Ltn1_N"/>
</dbReference>
<comment type="pathway">
    <text evidence="3 16">Protein modification; protein ubiquitination.</text>
</comment>
<dbReference type="InterPro" id="IPR013083">
    <property type="entry name" value="Znf_RING/FYVE/PHD"/>
</dbReference>
<evidence type="ECO:0000259" key="17">
    <source>
        <dbReference type="PROSITE" id="PS50089"/>
    </source>
</evidence>
<dbReference type="InterPro" id="IPR039795">
    <property type="entry name" value="LTN1/Rkr1"/>
</dbReference>
<evidence type="ECO:0000256" key="2">
    <source>
        <dbReference type="ARBA" id="ARBA00004514"/>
    </source>
</evidence>
<dbReference type="OrthoDB" id="6108at2759"/>
<dbReference type="GO" id="GO:0043023">
    <property type="term" value="F:ribosomal large subunit binding"/>
    <property type="evidence" value="ECO:0007669"/>
    <property type="project" value="TreeGrafter"/>
</dbReference>
<dbReference type="GeneID" id="8048934"/>
<dbReference type="SMART" id="SM01197">
    <property type="entry name" value="FANCL_C"/>
    <property type="match status" value="1"/>
</dbReference>
<comment type="similarity">
    <text evidence="4 16">Belongs to the LTN1 family.</text>
</comment>
<dbReference type="CDD" id="cd16491">
    <property type="entry name" value="RING-CH-C4HC3_LTN1"/>
    <property type="match status" value="1"/>
</dbReference>